<evidence type="ECO:0000256" key="3">
    <source>
        <dbReference type="ARBA" id="ARBA00023082"/>
    </source>
</evidence>
<dbReference type="SUPFAM" id="SSF88659">
    <property type="entry name" value="Sigma3 and sigma4 domains of RNA polymerase sigma factors"/>
    <property type="match status" value="1"/>
</dbReference>
<evidence type="ECO:0000256" key="1">
    <source>
        <dbReference type="ARBA" id="ARBA00010641"/>
    </source>
</evidence>
<dbReference type="InterPro" id="IPR013324">
    <property type="entry name" value="RNA_pol_sigma_r3/r4-like"/>
</dbReference>
<keyword evidence="2" id="KW-0805">Transcription regulation</keyword>
<dbReference type="NCBIfam" id="TIGR02937">
    <property type="entry name" value="sigma70-ECF"/>
    <property type="match status" value="1"/>
</dbReference>
<comment type="similarity">
    <text evidence="1">Belongs to the sigma-70 factor family. ECF subfamily.</text>
</comment>
<name>A0ABR6WVS5_9FIRM</name>
<dbReference type="RefSeq" id="WP_186842218.1">
    <property type="nucleotide sequence ID" value="NZ_WJBC01000009.1"/>
</dbReference>
<dbReference type="EMBL" id="WJBC01000009">
    <property type="protein sequence ID" value="MBC3804331.1"/>
    <property type="molecule type" value="Genomic_DNA"/>
</dbReference>
<protein>
    <submittedName>
        <fullName evidence="7">Sigma-70 family RNA polymerase sigma factor</fullName>
    </submittedName>
</protein>
<dbReference type="InterPro" id="IPR036388">
    <property type="entry name" value="WH-like_DNA-bd_sf"/>
</dbReference>
<organism evidence="7 8">
    <name type="scientific">Acetobacterium fimetarium</name>
    <dbReference type="NCBI Taxonomy" id="52691"/>
    <lineage>
        <taxon>Bacteria</taxon>
        <taxon>Bacillati</taxon>
        <taxon>Bacillota</taxon>
        <taxon>Clostridia</taxon>
        <taxon>Eubacteriales</taxon>
        <taxon>Eubacteriaceae</taxon>
        <taxon>Acetobacterium</taxon>
    </lineage>
</organism>
<proteinExistence type="inferred from homology"/>
<dbReference type="Gene3D" id="1.10.10.10">
    <property type="entry name" value="Winged helix-like DNA-binding domain superfamily/Winged helix DNA-binding domain"/>
    <property type="match status" value="1"/>
</dbReference>
<evidence type="ECO:0000256" key="4">
    <source>
        <dbReference type="ARBA" id="ARBA00023163"/>
    </source>
</evidence>
<dbReference type="Gene3D" id="1.10.1740.10">
    <property type="match status" value="1"/>
</dbReference>
<keyword evidence="4" id="KW-0804">Transcription</keyword>
<feature type="domain" description="RNA polymerase sigma factor 70 region 4 type 2" evidence="6">
    <location>
        <begin position="115"/>
        <end position="166"/>
    </location>
</feature>
<dbReference type="InterPro" id="IPR014284">
    <property type="entry name" value="RNA_pol_sigma-70_dom"/>
</dbReference>
<evidence type="ECO:0000313" key="8">
    <source>
        <dbReference type="Proteomes" id="UP000603234"/>
    </source>
</evidence>
<dbReference type="Proteomes" id="UP000603234">
    <property type="component" value="Unassembled WGS sequence"/>
</dbReference>
<evidence type="ECO:0000259" key="6">
    <source>
        <dbReference type="Pfam" id="PF08281"/>
    </source>
</evidence>
<dbReference type="Pfam" id="PF08281">
    <property type="entry name" value="Sigma70_r4_2"/>
    <property type="match status" value="1"/>
</dbReference>
<dbReference type="InterPro" id="IPR013325">
    <property type="entry name" value="RNA_pol_sigma_r2"/>
</dbReference>
<evidence type="ECO:0000259" key="5">
    <source>
        <dbReference type="Pfam" id="PF04542"/>
    </source>
</evidence>
<keyword evidence="3" id="KW-0731">Sigma factor</keyword>
<dbReference type="Pfam" id="PF04542">
    <property type="entry name" value="Sigma70_r2"/>
    <property type="match status" value="1"/>
</dbReference>
<evidence type="ECO:0000313" key="7">
    <source>
        <dbReference type="EMBL" id="MBC3804331.1"/>
    </source>
</evidence>
<sequence length="179" mass="21133">MHESEKEQRFSKLYAIYIDEIYHYVFLRTGLDKVTAEDIAKEIFFDVFKGLDRFKGLCSERTWVYRITKNKVSDFYRTKYRQCIETCGISDEMADQMMDPTQSIEMRIEASFQSQQILECLKQLPDHYKMTLLLKYVDGKSINEIAKMTEKSDKAVESILQRAKAAFIRAYQKIQEGEV</sequence>
<reference evidence="7 8" key="1">
    <citation type="journal article" date="2020" name="mSystems">
        <title>Defining Genomic and Predicted Metabolic Features of the Acetobacterium Genus.</title>
        <authorList>
            <person name="Ross D.E."/>
            <person name="Marshall C.W."/>
            <person name="Gulliver D."/>
            <person name="May H.D."/>
            <person name="Norman R.S."/>
        </authorList>
    </citation>
    <scope>NUCLEOTIDE SEQUENCE [LARGE SCALE GENOMIC DNA]</scope>
    <source>
        <strain evidence="7 8">DSM 8238</strain>
    </source>
</reference>
<dbReference type="InterPro" id="IPR007627">
    <property type="entry name" value="RNA_pol_sigma70_r2"/>
</dbReference>
<accession>A0ABR6WVS5</accession>
<dbReference type="PANTHER" id="PTHR43133:SF51">
    <property type="entry name" value="RNA POLYMERASE SIGMA FACTOR"/>
    <property type="match status" value="1"/>
</dbReference>
<dbReference type="InterPro" id="IPR013249">
    <property type="entry name" value="RNA_pol_sigma70_r4_t2"/>
</dbReference>
<dbReference type="SUPFAM" id="SSF88946">
    <property type="entry name" value="Sigma2 domain of RNA polymerase sigma factors"/>
    <property type="match status" value="1"/>
</dbReference>
<dbReference type="PANTHER" id="PTHR43133">
    <property type="entry name" value="RNA POLYMERASE ECF-TYPE SIGMA FACTO"/>
    <property type="match status" value="1"/>
</dbReference>
<keyword evidence="8" id="KW-1185">Reference proteome</keyword>
<gene>
    <name evidence="7" type="ORF">GH808_07795</name>
</gene>
<dbReference type="CDD" id="cd06171">
    <property type="entry name" value="Sigma70_r4"/>
    <property type="match status" value="1"/>
</dbReference>
<feature type="domain" description="RNA polymerase sigma-70 region 2" evidence="5">
    <location>
        <begin position="14"/>
        <end position="81"/>
    </location>
</feature>
<dbReference type="InterPro" id="IPR039425">
    <property type="entry name" value="RNA_pol_sigma-70-like"/>
</dbReference>
<evidence type="ECO:0000256" key="2">
    <source>
        <dbReference type="ARBA" id="ARBA00023015"/>
    </source>
</evidence>
<comment type="caution">
    <text evidence="7">The sequence shown here is derived from an EMBL/GenBank/DDBJ whole genome shotgun (WGS) entry which is preliminary data.</text>
</comment>